<dbReference type="GO" id="GO:0006281">
    <property type="term" value="P:DNA repair"/>
    <property type="evidence" value="ECO:0007669"/>
    <property type="project" value="TreeGrafter"/>
</dbReference>
<dbReference type="PANTHER" id="PTHR11736:SF14">
    <property type="entry name" value="NSE3 HOMOLOG, SMC5-SMC6 COMPLEX COMPONENT"/>
    <property type="match status" value="1"/>
</dbReference>
<evidence type="ECO:0000313" key="3">
    <source>
        <dbReference type="EMBL" id="UJO12547.1"/>
    </source>
</evidence>
<dbReference type="AlphaFoldDB" id="A0A9Q8L808"/>
<dbReference type="Pfam" id="PF01454">
    <property type="entry name" value="MAGE"/>
    <property type="match status" value="1"/>
</dbReference>
<sequence>MPRVAGRKRRSEPEEVDAEDSPAPETQRRRTNNASDDEELFGGAAAGSSTQGGAVEDMAKKLVRLALACEFQRKPLRRGDISEKVLGAHGRQFKAVFAQTQAHLREVFGMELVELPAKEKITLQQRRAAAKSQSQSKGATSWIVTSILPSEFRDPAIMSPPAAPTIAEESKYVAVYTMLVAIIMLNGGSLPDAKMERNLKKLQIGDNTPISEYDKTEKLMKRLEKDGYIVRVKENTGTGEDDIYWIVGSRGKVEVGTDAVRGLASAVFGHPEDEVGAELDKKLKRSLGLNEETGETAPQVQPAERPRRTAKKKARPAEDDEDEGEDDDDEDD</sequence>
<feature type="compositionally biased region" description="Acidic residues" evidence="1">
    <location>
        <begin position="318"/>
        <end position="332"/>
    </location>
</feature>
<feature type="domain" description="MAGE" evidence="2">
    <location>
        <begin position="55"/>
        <end position="115"/>
    </location>
</feature>
<name>A0A9Q8L808_PASFU</name>
<keyword evidence="4" id="KW-1185">Reference proteome</keyword>
<dbReference type="Proteomes" id="UP000756132">
    <property type="component" value="Chromosome 1"/>
</dbReference>
<reference evidence="3" key="1">
    <citation type="submission" date="2021-12" db="EMBL/GenBank/DDBJ databases">
        <authorList>
            <person name="Zaccaron A."/>
            <person name="Stergiopoulos I."/>
        </authorList>
    </citation>
    <scope>NUCLEOTIDE SEQUENCE</scope>
    <source>
        <strain evidence="3">Race5_Kim</strain>
    </source>
</reference>
<dbReference type="OrthoDB" id="205198at2759"/>
<dbReference type="Gene3D" id="1.10.10.1200">
    <property type="entry name" value="MAGE homology domain, winged helix WH1 motif"/>
    <property type="match status" value="1"/>
</dbReference>
<dbReference type="OMA" id="GMQMVEQ"/>
<evidence type="ECO:0000313" key="4">
    <source>
        <dbReference type="Proteomes" id="UP000756132"/>
    </source>
</evidence>
<dbReference type="PROSITE" id="PS50838">
    <property type="entry name" value="MAGE"/>
    <property type="match status" value="1"/>
</dbReference>
<protein>
    <recommendedName>
        <fullName evidence="2">MAGE domain-containing protein</fullName>
    </recommendedName>
</protein>
<dbReference type="PANTHER" id="PTHR11736">
    <property type="entry name" value="MELANOMA-ASSOCIATED ANTIGEN MAGE ANTIGEN"/>
    <property type="match status" value="1"/>
</dbReference>
<gene>
    <name evidence="3" type="ORF">CLAFUR5_00345</name>
</gene>
<organism evidence="3 4">
    <name type="scientific">Passalora fulva</name>
    <name type="common">Tomato leaf mold</name>
    <name type="synonym">Cladosporium fulvum</name>
    <dbReference type="NCBI Taxonomy" id="5499"/>
    <lineage>
        <taxon>Eukaryota</taxon>
        <taxon>Fungi</taxon>
        <taxon>Dikarya</taxon>
        <taxon>Ascomycota</taxon>
        <taxon>Pezizomycotina</taxon>
        <taxon>Dothideomycetes</taxon>
        <taxon>Dothideomycetidae</taxon>
        <taxon>Mycosphaerellales</taxon>
        <taxon>Mycosphaerellaceae</taxon>
        <taxon>Fulvia</taxon>
    </lineage>
</organism>
<feature type="region of interest" description="Disordered" evidence="1">
    <location>
        <begin position="286"/>
        <end position="332"/>
    </location>
</feature>
<dbReference type="SMART" id="SM01373">
    <property type="entry name" value="MAGE"/>
    <property type="match status" value="1"/>
</dbReference>
<dbReference type="Gene3D" id="1.10.10.1210">
    <property type="entry name" value="MAGE homology domain, winged helix WH2 motif"/>
    <property type="match status" value="1"/>
</dbReference>
<feature type="compositionally biased region" description="Basic residues" evidence="1">
    <location>
        <begin position="1"/>
        <end position="10"/>
    </location>
</feature>
<dbReference type="GeneID" id="71980223"/>
<feature type="region of interest" description="Disordered" evidence="1">
    <location>
        <begin position="1"/>
        <end position="54"/>
    </location>
</feature>
<dbReference type="EMBL" id="CP090163">
    <property type="protein sequence ID" value="UJO12547.1"/>
    <property type="molecule type" value="Genomic_DNA"/>
</dbReference>
<dbReference type="GO" id="GO:0005634">
    <property type="term" value="C:nucleus"/>
    <property type="evidence" value="ECO:0007669"/>
    <property type="project" value="TreeGrafter"/>
</dbReference>
<dbReference type="InterPro" id="IPR041898">
    <property type="entry name" value="MAGE_WH1"/>
</dbReference>
<dbReference type="InterPro" id="IPR041899">
    <property type="entry name" value="MAGE_WH2"/>
</dbReference>
<proteinExistence type="predicted"/>
<dbReference type="RefSeq" id="XP_047756913.1">
    <property type="nucleotide sequence ID" value="XM_047899493.1"/>
</dbReference>
<accession>A0A9Q8L808</accession>
<dbReference type="InterPro" id="IPR002190">
    <property type="entry name" value="MHD_dom"/>
</dbReference>
<feature type="compositionally biased region" description="Low complexity" evidence="1">
    <location>
        <begin position="42"/>
        <end position="54"/>
    </location>
</feature>
<evidence type="ECO:0000256" key="1">
    <source>
        <dbReference type="SAM" id="MobiDB-lite"/>
    </source>
</evidence>
<evidence type="ECO:0000259" key="2">
    <source>
        <dbReference type="PROSITE" id="PS50838"/>
    </source>
</evidence>
<reference evidence="3" key="2">
    <citation type="journal article" date="2022" name="Microb. Genom.">
        <title>A chromosome-scale genome assembly of the tomato pathogen Cladosporium fulvum reveals a compartmentalized genome architecture and the presence of a dispensable chromosome.</title>
        <authorList>
            <person name="Zaccaron A.Z."/>
            <person name="Chen L.H."/>
            <person name="Samaras A."/>
            <person name="Stergiopoulos I."/>
        </authorList>
    </citation>
    <scope>NUCLEOTIDE SEQUENCE</scope>
    <source>
        <strain evidence="3">Race5_Kim</strain>
    </source>
</reference>
<dbReference type="InterPro" id="IPR037445">
    <property type="entry name" value="MAGE"/>
</dbReference>
<dbReference type="KEGG" id="ffu:CLAFUR5_00345"/>